<gene>
    <name evidence="3" type="ORF">QWZ15_09185</name>
</gene>
<proteinExistence type="predicted"/>
<feature type="compositionally biased region" description="Basic residues" evidence="1">
    <location>
        <begin position="62"/>
        <end position="72"/>
    </location>
</feature>
<dbReference type="Proteomes" id="UP001236663">
    <property type="component" value="Unassembled WGS sequence"/>
</dbReference>
<comment type="caution">
    <text evidence="3">The sequence shown here is derived from an EMBL/GenBank/DDBJ whole genome shotgun (WGS) entry which is preliminary data.</text>
</comment>
<feature type="transmembrane region" description="Helical" evidence="2">
    <location>
        <begin position="29"/>
        <end position="47"/>
    </location>
</feature>
<name>A0ABT8C5J7_9BACT</name>
<keyword evidence="2" id="KW-1133">Transmembrane helix</keyword>
<accession>A0ABT8C5J7</accession>
<dbReference type="RefSeq" id="WP_163384430.1">
    <property type="nucleotide sequence ID" value="NZ_JAUFQS010000007.1"/>
</dbReference>
<evidence type="ECO:0000256" key="2">
    <source>
        <dbReference type="SAM" id="Phobius"/>
    </source>
</evidence>
<reference evidence="4" key="1">
    <citation type="journal article" date="2019" name="Int. J. Syst. Evol. Microbiol.">
        <title>The Global Catalogue of Microorganisms (GCM) 10K type strain sequencing project: providing services to taxonomists for standard genome sequencing and annotation.</title>
        <authorList>
            <consortium name="The Broad Institute Genomics Platform"/>
            <consortium name="The Broad Institute Genome Sequencing Center for Infectious Disease"/>
            <person name="Wu L."/>
            <person name="Ma J."/>
        </authorList>
    </citation>
    <scope>NUCLEOTIDE SEQUENCE [LARGE SCALE GENOMIC DNA]</scope>
    <source>
        <strain evidence="4">CECT 7706</strain>
    </source>
</reference>
<protein>
    <submittedName>
        <fullName evidence="3">Uncharacterized protein</fullName>
    </submittedName>
</protein>
<keyword evidence="4" id="KW-1185">Reference proteome</keyword>
<keyword evidence="2" id="KW-0472">Membrane</keyword>
<evidence type="ECO:0000313" key="3">
    <source>
        <dbReference type="EMBL" id="MDN3688001.1"/>
    </source>
</evidence>
<organism evidence="3 4">
    <name type="scientific">Cyclobacterium jeungdonense</name>
    <dbReference type="NCBI Taxonomy" id="708087"/>
    <lineage>
        <taxon>Bacteria</taxon>
        <taxon>Pseudomonadati</taxon>
        <taxon>Bacteroidota</taxon>
        <taxon>Cytophagia</taxon>
        <taxon>Cytophagales</taxon>
        <taxon>Cyclobacteriaceae</taxon>
        <taxon>Cyclobacterium</taxon>
    </lineage>
</organism>
<keyword evidence="2" id="KW-0812">Transmembrane</keyword>
<evidence type="ECO:0000256" key="1">
    <source>
        <dbReference type="SAM" id="MobiDB-lite"/>
    </source>
</evidence>
<feature type="region of interest" description="Disordered" evidence="1">
    <location>
        <begin position="53"/>
        <end position="72"/>
    </location>
</feature>
<dbReference type="EMBL" id="JAUFQS010000007">
    <property type="protein sequence ID" value="MDN3688001.1"/>
    <property type="molecule type" value="Genomic_DNA"/>
</dbReference>
<evidence type="ECO:0000313" key="4">
    <source>
        <dbReference type="Proteomes" id="UP001236663"/>
    </source>
</evidence>
<sequence>MKFTSTIILSLAAAMVVIGSHLTMKAGIMASYPFFMFAVLLLFWHMYRRNQSEEENKNQQKGGKRKNRKSNG</sequence>